<feature type="repeat" description="RCC1" evidence="2">
    <location>
        <begin position="349"/>
        <end position="401"/>
    </location>
</feature>
<feature type="repeat" description="RCC1" evidence="2">
    <location>
        <begin position="176"/>
        <end position="250"/>
    </location>
</feature>
<feature type="compositionally biased region" description="Low complexity" evidence="3">
    <location>
        <begin position="787"/>
        <end position="802"/>
    </location>
</feature>
<evidence type="ECO:0000256" key="3">
    <source>
        <dbReference type="SAM" id="MobiDB-lite"/>
    </source>
</evidence>
<organism evidence="5 6">
    <name type="scientific">Acanthaster planci</name>
    <name type="common">Crown-of-thorns starfish</name>
    <dbReference type="NCBI Taxonomy" id="133434"/>
    <lineage>
        <taxon>Eukaryota</taxon>
        <taxon>Metazoa</taxon>
        <taxon>Echinodermata</taxon>
        <taxon>Eleutherozoa</taxon>
        <taxon>Asterozoa</taxon>
        <taxon>Asteroidea</taxon>
        <taxon>Valvatacea</taxon>
        <taxon>Valvatida</taxon>
        <taxon>Acanthasteridae</taxon>
        <taxon>Acanthaster</taxon>
    </lineage>
</organism>
<gene>
    <name evidence="6" type="primary">LOC110987310</name>
</gene>
<feature type="repeat" description="RCC1" evidence="2">
    <location>
        <begin position="301"/>
        <end position="348"/>
    </location>
</feature>
<dbReference type="PANTHER" id="PTHR22870:SF408">
    <property type="entry name" value="OS09G0560450 PROTEIN"/>
    <property type="match status" value="1"/>
</dbReference>
<feature type="domain" description="RCC1-like" evidence="4">
    <location>
        <begin position="47"/>
        <end position="367"/>
    </location>
</feature>
<evidence type="ECO:0000313" key="6">
    <source>
        <dbReference type="RefSeq" id="XP_022105614.1"/>
    </source>
</evidence>
<protein>
    <submittedName>
        <fullName evidence="6">X-linked retinitis pigmentosa GTPase regulator-like isoform X1</fullName>
    </submittedName>
</protein>
<dbReference type="InterPro" id="IPR058923">
    <property type="entry name" value="RCC1-like_dom"/>
</dbReference>
<evidence type="ECO:0000256" key="1">
    <source>
        <dbReference type="ARBA" id="ARBA00022737"/>
    </source>
</evidence>
<sequence>MDTKRTIEDNSLLQSATSDDATSSEHPGDSLVANGQRIQTDTSKMGTDDGHILSWGCGEFGQHGHGHMDNVSPDGSLLKHFYEQIAKMAGTREGLPRGGTVPRLKTFACGASHTIVVTASDQVYSWGNSNSGQLGCGDKETHLTPQRVRLPGEAKASPIKGLACGSRHSVLWLENGLCFSWGNNFYAQLAYDFRIENYKDNQATRQFLLQHLVRKNICDEVLPHLLRPIAHLKVTQVACGEKHSLFLYETSIVAACGCGNFGQLGSGNRAELVSPKVLELPEGVAFIACGANHSLAVTATGELYTWGFGRACGRRREDILQPARIMTRQSNVIAATGGSAHSVALTANGTVYTWGGGTEGQLGHGSKVLYLGEPRPLSHDALPRVSQIACGDSYSAAVTPNGTLYMWGKNSHVIPTSDKPKPYCQQPTPMKVSPGGQPVARVACGSWHAMAVVGTPEWQPLQEDSEEELDPNISIGMWGDGDFSDSMEVGEGKDMTPEDASNCGSAFQEQPGLSDQQTHPVQREATKLTLAEFYAPTPLPAISVPEDYSDEMDSELDTEKTDPKVDEVYQGEQAVLNSEGTMLELDSQAVDEAVEEEGIPAELDSVDKSLTTRFFVDISGTSVEQRTLKNEVLETERSNIVKGGVSTRSKQHQSQPQESTMVRSKTMPVVTRKPLKMASASTTAAFNWSDPPKSSPETEPTSSRFVIHKHVSVQLNRKGDGSSDRTRGRKPIAQVGLHGSGEGDALLSRSKERNVMPPPPNFNRAKTYYGRMSQKRPEAEPRLSQFLSSLPPAPSQTSSAPTKLQARKRLDKPTGPSDRSPNWVKPHLLLVSTSAEGRGQIPGKPVFSSAASWRTRSSEEDIL</sequence>
<evidence type="ECO:0000259" key="4">
    <source>
        <dbReference type="Pfam" id="PF25390"/>
    </source>
</evidence>
<feature type="repeat" description="RCC1" evidence="2">
    <location>
        <begin position="251"/>
        <end position="300"/>
    </location>
</feature>
<feature type="region of interest" description="Disordered" evidence="3">
    <location>
        <begin position="681"/>
        <end position="863"/>
    </location>
</feature>
<dbReference type="KEGG" id="aplc:110987310"/>
<evidence type="ECO:0000256" key="2">
    <source>
        <dbReference type="PROSITE-ProRule" id="PRU00235"/>
    </source>
</evidence>
<feature type="repeat" description="RCC1" evidence="2">
    <location>
        <begin position="50"/>
        <end position="120"/>
    </location>
</feature>
<proteinExistence type="predicted"/>
<dbReference type="Proteomes" id="UP000694845">
    <property type="component" value="Unplaced"/>
</dbReference>
<dbReference type="InterPro" id="IPR051210">
    <property type="entry name" value="Ub_ligase/GEF_domain"/>
</dbReference>
<feature type="region of interest" description="Disordered" evidence="3">
    <location>
        <begin position="1"/>
        <end position="35"/>
    </location>
</feature>
<feature type="compositionally biased region" description="Polar residues" evidence="3">
    <location>
        <begin position="646"/>
        <end position="663"/>
    </location>
</feature>
<dbReference type="SUPFAM" id="SSF50985">
    <property type="entry name" value="RCC1/BLIP-II"/>
    <property type="match status" value="2"/>
</dbReference>
<feature type="repeat" description="RCC1" evidence="2">
    <location>
        <begin position="121"/>
        <end position="175"/>
    </location>
</feature>
<keyword evidence="1" id="KW-0677">Repeat</keyword>
<dbReference type="GeneID" id="110987310"/>
<dbReference type="Pfam" id="PF25390">
    <property type="entry name" value="WD40_RLD"/>
    <property type="match status" value="1"/>
</dbReference>
<feature type="compositionally biased region" description="Polar residues" evidence="3">
    <location>
        <begin position="502"/>
        <end position="516"/>
    </location>
</feature>
<dbReference type="PROSITE" id="PS50012">
    <property type="entry name" value="RCC1_3"/>
    <property type="match status" value="7"/>
</dbReference>
<dbReference type="InterPro" id="IPR009091">
    <property type="entry name" value="RCC1/BLIP-II"/>
</dbReference>
<dbReference type="Gene3D" id="2.130.10.30">
    <property type="entry name" value="Regulator of chromosome condensation 1/beta-lactamase-inhibitor protein II"/>
    <property type="match status" value="2"/>
</dbReference>
<feature type="region of interest" description="Disordered" evidence="3">
    <location>
        <begin position="492"/>
        <end position="516"/>
    </location>
</feature>
<dbReference type="Pfam" id="PF13540">
    <property type="entry name" value="RCC1_2"/>
    <property type="match status" value="1"/>
</dbReference>
<feature type="compositionally biased region" description="Polar residues" evidence="3">
    <location>
        <begin position="9"/>
        <end position="25"/>
    </location>
</feature>
<dbReference type="RefSeq" id="XP_022105614.1">
    <property type="nucleotide sequence ID" value="XM_022249922.1"/>
</dbReference>
<dbReference type="PRINTS" id="PR00633">
    <property type="entry name" value="RCCNDNSATION"/>
</dbReference>
<dbReference type="InterPro" id="IPR000408">
    <property type="entry name" value="Reg_chr_condens"/>
</dbReference>
<keyword evidence="5" id="KW-1185">Reference proteome</keyword>
<feature type="compositionally biased region" description="Basic and acidic residues" evidence="3">
    <location>
        <begin position="717"/>
        <end position="726"/>
    </location>
</feature>
<dbReference type="AlphaFoldDB" id="A0A8B7ZJA3"/>
<feature type="region of interest" description="Disordered" evidence="3">
    <location>
        <begin position="644"/>
        <end position="668"/>
    </location>
</feature>
<feature type="repeat" description="RCC1" evidence="2">
    <location>
        <begin position="402"/>
        <end position="455"/>
    </location>
</feature>
<dbReference type="OrthoDB" id="5981550at2759"/>
<dbReference type="PANTHER" id="PTHR22870">
    <property type="entry name" value="REGULATOR OF CHROMOSOME CONDENSATION"/>
    <property type="match status" value="1"/>
</dbReference>
<accession>A0A8B7ZJA3</accession>
<dbReference type="PROSITE" id="PS00626">
    <property type="entry name" value="RCC1_2"/>
    <property type="match status" value="3"/>
</dbReference>
<feature type="compositionally biased region" description="Low complexity" evidence="3">
    <location>
        <begin position="691"/>
        <end position="703"/>
    </location>
</feature>
<name>A0A8B7ZJA3_ACAPL</name>
<reference evidence="6" key="1">
    <citation type="submission" date="2025-08" db="UniProtKB">
        <authorList>
            <consortium name="RefSeq"/>
        </authorList>
    </citation>
    <scope>IDENTIFICATION</scope>
</reference>
<evidence type="ECO:0000313" key="5">
    <source>
        <dbReference type="Proteomes" id="UP000694845"/>
    </source>
</evidence>